<organism evidence="2 3">
    <name type="scientific">Xylona heveae (strain CBS 132557 / TC161)</name>
    <dbReference type="NCBI Taxonomy" id="1328760"/>
    <lineage>
        <taxon>Eukaryota</taxon>
        <taxon>Fungi</taxon>
        <taxon>Dikarya</taxon>
        <taxon>Ascomycota</taxon>
        <taxon>Pezizomycotina</taxon>
        <taxon>Xylonomycetes</taxon>
        <taxon>Xylonales</taxon>
        <taxon>Xylonaceae</taxon>
        <taxon>Xylona</taxon>
    </lineage>
</organism>
<feature type="region of interest" description="Disordered" evidence="1">
    <location>
        <begin position="919"/>
        <end position="950"/>
    </location>
</feature>
<evidence type="ECO:0000256" key="1">
    <source>
        <dbReference type="SAM" id="MobiDB-lite"/>
    </source>
</evidence>
<feature type="compositionally biased region" description="Basic residues" evidence="1">
    <location>
        <begin position="385"/>
        <end position="394"/>
    </location>
</feature>
<dbReference type="RefSeq" id="XP_018190013.1">
    <property type="nucleotide sequence ID" value="XM_018330928.1"/>
</dbReference>
<dbReference type="AlphaFoldDB" id="A0A165I6I8"/>
<accession>A0A165I6I8</accession>
<feature type="region of interest" description="Disordered" evidence="1">
    <location>
        <begin position="56"/>
        <end position="107"/>
    </location>
</feature>
<keyword evidence="3" id="KW-1185">Reference proteome</keyword>
<feature type="compositionally biased region" description="Polar residues" evidence="1">
    <location>
        <begin position="152"/>
        <end position="173"/>
    </location>
</feature>
<proteinExistence type="predicted"/>
<feature type="compositionally biased region" description="Basic and acidic residues" evidence="1">
    <location>
        <begin position="919"/>
        <end position="935"/>
    </location>
</feature>
<evidence type="ECO:0000313" key="2">
    <source>
        <dbReference type="EMBL" id="KZF24458.1"/>
    </source>
</evidence>
<dbReference type="GeneID" id="28896065"/>
<evidence type="ECO:0000313" key="3">
    <source>
        <dbReference type="Proteomes" id="UP000076632"/>
    </source>
</evidence>
<feature type="compositionally biased region" description="Basic and acidic residues" evidence="1">
    <location>
        <begin position="279"/>
        <end position="292"/>
    </location>
</feature>
<sequence>MIPTSIAQLAAGALPHSLISTLGSASPSQLDGQSGIPQTANNAGHAIVEPALTSPEGSVIPLENMNHNRDEQDNDTPTPKTFPKNGIPWTPPSIPHEPAEKDPATPTAAVNDITDKFLVSTGSVNTQLNHRSPPTPDDTPPRRKSKLPGSQAPPTQRYPSSRAESFTTAQENFSSDDEGNKGPPSLCDTPTQAMQNWLDSTRSARLESTDLGLGVEPCNSDNEDKFPKLDAQALSHTNSKFTEFDGAWDREPDKGTEAPPREWNTNISRNVTLRRKPEKRHDNYAFKTEAEIQRQPLPELSNRFEADQPGPREPSLRDRIENHPRGRQTDSMERFAKEIEWPFEEDSALHGTPDVTTPGFDNRRLSAMSATSTIVEAMIVDTTPQRHRTLRHTGKNLALRRSDPAPQLPREGRQEFEKRLSQPETKTRKRNSRASPFSNGSLYGSRPASLGQTKLDDVVPIVVIPERTSSFKSSTASSREQSRAQSLIFQDTPEDIGSPDDRNLTDTALDDTLKNPLNPKSEAADAGRSREKREASTVPVQSSSHVGPTNRSKPHTPSLILNGFEIPKSQRRSKAFSSEHAPISSPIMSEHDGEKGSLQLSPDVQGERSLSWHTSAYHTPFSGASMTSSTEGLEVREATAVSIFPHHNHSLLVVQQLAQPGPRPSVRAGLEMIDTGGNKDTALHTGHPLSLVQSPLKNPRAAPAPPEFKVIPPTPLEEHDRQIGSRDLSTGPTRAFSMVRRALTTRRFSDSIVSPFARLQTYKTVTSDKKRVPSVSEDTDNRLHPFWRPRGFWDDLEDSEAESDSEDEVDPREQALLTAASFSRQQSPHRTLSLPGSSLRRRWGTFRNNYQNDGSNERMPATLNRRTSRASLRSTTSSGIVKASARQRRRPRATAIPALGIQIEYVGFKGLKERLRERKERKAEEAREARREKIRQSIGPRIITPDTRYF</sequence>
<feature type="region of interest" description="Disordered" evidence="1">
    <location>
        <begin position="470"/>
        <end position="605"/>
    </location>
</feature>
<dbReference type="InParanoid" id="A0A165I6I8"/>
<feature type="region of interest" description="Disordered" evidence="1">
    <location>
        <begin position="710"/>
        <end position="731"/>
    </location>
</feature>
<dbReference type="OrthoDB" id="3870679at2759"/>
<feature type="compositionally biased region" description="Polar residues" evidence="1">
    <location>
        <begin position="433"/>
        <end position="442"/>
    </location>
</feature>
<feature type="region of interest" description="Disordered" evidence="1">
    <location>
        <begin position="819"/>
        <end position="838"/>
    </location>
</feature>
<feature type="compositionally biased region" description="Polar residues" evidence="1">
    <location>
        <begin position="538"/>
        <end position="551"/>
    </location>
</feature>
<dbReference type="STRING" id="1328760.A0A165I6I8"/>
<feature type="region of interest" description="Disordered" evidence="1">
    <location>
        <begin position="123"/>
        <end position="205"/>
    </location>
</feature>
<reference evidence="2 3" key="1">
    <citation type="journal article" date="2016" name="Fungal Biol.">
        <title>The genome of Xylona heveae provides a window into fungal endophytism.</title>
        <authorList>
            <person name="Gazis R."/>
            <person name="Kuo A."/>
            <person name="Riley R."/>
            <person name="LaButti K."/>
            <person name="Lipzen A."/>
            <person name="Lin J."/>
            <person name="Amirebrahimi M."/>
            <person name="Hesse C.N."/>
            <person name="Spatafora J.W."/>
            <person name="Henrissat B."/>
            <person name="Hainaut M."/>
            <person name="Grigoriev I.V."/>
            <person name="Hibbett D.S."/>
        </authorList>
    </citation>
    <scope>NUCLEOTIDE SEQUENCE [LARGE SCALE GENOMIC DNA]</scope>
    <source>
        <strain evidence="2 3">TC161</strain>
    </source>
</reference>
<feature type="compositionally biased region" description="Basic and acidic residues" evidence="1">
    <location>
        <begin position="522"/>
        <end position="535"/>
    </location>
</feature>
<feature type="compositionally biased region" description="Basic and acidic residues" evidence="1">
    <location>
        <begin position="410"/>
        <end position="421"/>
    </location>
</feature>
<feature type="region of interest" description="Disordered" evidence="1">
    <location>
        <begin position="240"/>
        <end position="332"/>
    </location>
</feature>
<dbReference type="OMA" id="DERTMDY"/>
<dbReference type="Proteomes" id="UP000076632">
    <property type="component" value="Unassembled WGS sequence"/>
</dbReference>
<name>A0A165I6I8_XYLHT</name>
<feature type="region of interest" description="Disordered" evidence="1">
    <location>
        <begin position="846"/>
        <end position="889"/>
    </location>
</feature>
<feature type="compositionally biased region" description="Basic and acidic residues" evidence="1">
    <location>
        <begin position="314"/>
        <end position="332"/>
    </location>
</feature>
<feature type="compositionally biased region" description="Basic and acidic residues" evidence="1">
    <location>
        <begin position="247"/>
        <end position="260"/>
    </location>
</feature>
<dbReference type="EMBL" id="KV407456">
    <property type="protein sequence ID" value="KZF24458.1"/>
    <property type="molecule type" value="Genomic_DNA"/>
</dbReference>
<gene>
    <name evidence="2" type="ORF">L228DRAFT_237384</name>
</gene>
<feature type="region of interest" description="Disordered" evidence="1">
    <location>
        <begin position="383"/>
        <end position="450"/>
    </location>
</feature>
<feature type="compositionally biased region" description="Polar residues" evidence="1">
    <location>
        <begin position="820"/>
        <end position="836"/>
    </location>
</feature>
<feature type="compositionally biased region" description="Polar residues" evidence="1">
    <location>
        <begin position="123"/>
        <end position="132"/>
    </location>
</feature>
<feature type="compositionally biased region" description="Polar residues" evidence="1">
    <location>
        <begin position="188"/>
        <end position="201"/>
    </location>
</feature>
<protein>
    <submittedName>
        <fullName evidence="2">Uncharacterized protein</fullName>
    </submittedName>
</protein>
<feature type="compositionally biased region" description="Low complexity" evidence="1">
    <location>
        <begin position="862"/>
        <end position="878"/>
    </location>
</feature>